<dbReference type="InterPro" id="IPR001123">
    <property type="entry name" value="LeuE-type"/>
</dbReference>
<dbReference type="STRING" id="420998.JDO7802_00564"/>
<organism evidence="7 8">
    <name type="scientific">Jannaschia donghaensis</name>
    <dbReference type="NCBI Taxonomy" id="420998"/>
    <lineage>
        <taxon>Bacteria</taxon>
        <taxon>Pseudomonadati</taxon>
        <taxon>Pseudomonadota</taxon>
        <taxon>Alphaproteobacteria</taxon>
        <taxon>Rhodobacterales</taxon>
        <taxon>Roseobacteraceae</taxon>
        <taxon>Jannaschia</taxon>
    </lineage>
</organism>
<dbReference type="PANTHER" id="PTHR30086:SF20">
    <property type="entry name" value="ARGININE EXPORTER PROTEIN ARGO-RELATED"/>
    <property type="match status" value="1"/>
</dbReference>
<feature type="transmembrane region" description="Helical" evidence="6">
    <location>
        <begin position="40"/>
        <end position="61"/>
    </location>
</feature>
<dbReference type="AlphaFoldDB" id="A0A0M6YDY6"/>
<dbReference type="GO" id="GO:0005886">
    <property type="term" value="C:plasma membrane"/>
    <property type="evidence" value="ECO:0007669"/>
    <property type="project" value="UniProtKB-SubCell"/>
</dbReference>
<name>A0A0M6YDY6_9RHOB</name>
<feature type="transmembrane region" description="Helical" evidence="6">
    <location>
        <begin position="179"/>
        <end position="199"/>
    </location>
</feature>
<dbReference type="Pfam" id="PF01810">
    <property type="entry name" value="LysE"/>
    <property type="match status" value="1"/>
</dbReference>
<evidence type="ECO:0000256" key="6">
    <source>
        <dbReference type="SAM" id="Phobius"/>
    </source>
</evidence>
<dbReference type="EMBL" id="CXSU01000005">
    <property type="protein sequence ID" value="CTQ48562.1"/>
    <property type="molecule type" value="Genomic_DNA"/>
</dbReference>
<keyword evidence="5 6" id="KW-0472">Membrane</keyword>
<sequence>MPFETAIALMGFAFVMSISPGPGNVLLLSSGATFGFRRSLPLVFGISFGFLSMVAVLGLGFGQVMHTHSSVVTVLKFACAAYVLYLASKIVRSRAKPSAGGPEVSAPIGFLQAASFQLVNPKAWAVALILPVTYTVPETYLFSLAILIGLFFLVNVPAISIWALAGASLTRFVAHGNRIAWFNGAMAALLVISMAWMLFGTAEFGV</sequence>
<dbReference type="GO" id="GO:0033228">
    <property type="term" value="P:cysteine export across plasma membrane"/>
    <property type="evidence" value="ECO:0007669"/>
    <property type="project" value="TreeGrafter"/>
</dbReference>
<evidence type="ECO:0000256" key="1">
    <source>
        <dbReference type="ARBA" id="ARBA00004651"/>
    </source>
</evidence>
<evidence type="ECO:0000256" key="4">
    <source>
        <dbReference type="ARBA" id="ARBA00022989"/>
    </source>
</evidence>
<evidence type="ECO:0000313" key="7">
    <source>
        <dbReference type="EMBL" id="CTQ48562.1"/>
    </source>
</evidence>
<dbReference type="OrthoDB" id="9812084at2"/>
<accession>A0A0M6YDY6</accession>
<protein>
    <submittedName>
        <fullName evidence="7">Cysteine/O-acetylserine efflux protein</fullName>
    </submittedName>
</protein>
<keyword evidence="3 6" id="KW-0812">Transmembrane</keyword>
<proteinExistence type="predicted"/>
<evidence type="ECO:0000256" key="2">
    <source>
        <dbReference type="ARBA" id="ARBA00022475"/>
    </source>
</evidence>
<keyword evidence="4 6" id="KW-1133">Transmembrane helix</keyword>
<keyword evidence="2" id="KW-1003">Cell membrane</keyword>
<evidence type="ECO:0000313" key="8">
    <source>
        <dbReference type="Proteomes" id="UP000049222"/>
    </source>
</evidence>
<reference evidence="7 8" key="1">
    <citation type="submission" date="2015-07" db="EMBL/GenBank/DDBJ databases">
        <authorList>
            <person name="Noorani M."/>
        </authorList>
    </citation>
    <scope>NUCLEOTIDE SEQUENCE [LARGE SCALE GENOMIC DNA]</scope>
    <source>
        <strain evidence="7 8">CECT 7802</strain>
    </source>
</reference>
<evidence type="ECO:0000256" key="5">
    <source>
        <dbReference type="ARBA" id="ARBA00023136"/>
    </source>
</evidence>
<dbReference type="RefSeq" id="WP_055082361.1">
    <property type="nucleotide sequence ID" value="NZ_CXSU01000005.1"/>
</dbReference>
<dbReference type="Proteomes" id="UP000049222">
    <property type="component" value="Unassembled WGS sequence"/>
</dbReference>
<dbReference type="PANTHER" id="PTHR30086">
    <property type="entry name" value="ARGININE EXPORTER PROTEIN ARGO"/>
    <property type="match status" value="1"/>
</dbReference>
<feature type="transmembrane region" description="Helical" evidence="6">
    <location>
        <begin position="67"/>
        <end position="87"/>
    </location>
</feature>
<feature type="transmembrane region" description="Helical" evidence="6">
    <location>
        <begin position="140"/>
        <end position="167"/>
    </location>
</feature>
<evidence type="ECO:0000256" key="3">
    <source>
        <dbReference type="ARBA" id="ARBA00022692"/>
    </source>
</evidence>
<dbReference type="GO" id="GO:0015171">
    <property type="term" value="F:amino acid transmembrane transporter activity"/>
    <property type="evidence" value="ECO:0007669"/>
    <property type="project" value="TreeGrafter"/>
</dbReference>
<feature type="transmembrane region" description="Helical" evidence="6">
    <location>
        <begin position="6"/>
        <end position="28"/>
    </location>
</feature>
<keyword evidence="8" id="KW-1185">Reference proteome</keyword>
<gene>
    <name evidence="7" type="primary">eamB_1</name>
    <name evidence="7" type="ORF">JDO7802_00564</name>
</gene>
<comment type="subcellular location">
    <subcellularLocation>
        <location evidence="1">Cell membrane</location>
        <topology evidence="1">Multi-pass membrane protein</topology>
    </subcellularLocation>
</comment>